<organism evidence="2 3">
    <name type="scientific">Levilactobacillus hammesii DSM 16381</name>
    <dbReference type="NCBI Taxonomy" id="1423753"/>
    <lineage>
        <taxon>Bacteria</taxon>
        <taxon>Bacillati</taxon>
        <taxon>Bacillota</taxon>
        <taxon>Bacilli</taxon>
        <taxon>Lactobacillales</taxon>
        <taxon>Lactobacillaceae</taxon>
        <taxon>Levilactobacillus</taxon>
    </lineage>
</organism>
<feature type="domain" description="EfeO-type cupredoxin-like" evidence="1">
    <location>
        <begin position="4"/>
        <end position="91"/>
    </location>
</feature>
<keyword evidence="3" id="KW-1185">Reference proteome</keyword>
<dbReference type="Proteomes" id="UP000051580">
    <property type="component" value="Unassembled WGS sequence"/>
</dbReference>
<dbReference type="SUPFAM" id="SSF49503">
    <property type="entry name" value="Cupredoxins"/>
    <property type="match status" value="1"/>
</dbReference>
<protein>
    <recommendedName>
        <fullName evidence="1">EfeO-type cupredoxin-like domain-containing protein</fullName>
    </recommendedName>
</protein>
<dbReference type="Pfam" id="PF13473">
    <property type="entry name" value="Cupredoxin_1"/>
    <property type="match status" value="1"/>
</dbReference>
<comment type="caution">
    <text evidence="2">The sequence shown here is derived from an EMBL/GenBank/DDBJ whole genome shotgun (WGS) entry which is preliminary data.</text>
</comment>
<dbReference type="PATRIC" id="fig|1423753.3.peg.1238"/>
<dbReference type="OrthoDB" id="9800141at2"/>
<dbReference type="AlphaFoldDB" id="A0A0R1UK82"/>
<reference evidence="2 3" key="1">
    <citation type="journal article" date="2015" name="Genome Announc.">
        <title>Expanding the biotechnology potential of lactobacilli through comparative genomics of 213 strains and associated genera.</title>
        <authorList>
            <person name="Sun Z."/>
            <person name="Harris H.M."/>
            <person name="McCann A."/>
            <person name="Guo C."/>
            <person name="Argimon S."/>
            <person name="Zhang W."/>
            <person name="Yang X."/>
            <person name="Jeffery I.B."/>
            <person name="Cooney J.C."/>
            <person name="Kagawa T.F."/>
            <person name="Liu W."/>
            <person name="Song Y."/>
            <person name="Salvetti E."/>
            <person name="Wrobel A."/>
            <person name="Rasinkangas P."/>
            <person name="Parkhill J."/>
            <person name="Rea M.C."/>
            <person name="O'Sullivan O."/>
            <person name="Ritari J."/>
            <person name="Douillard F.P."/>
            <person name="Paul Ross R."/>
            <person name="Yang R."/>
            <person name="Briner A.E."/>
            <person name="Felis G.E."/>
            <person name="de Vos W.M."/>
            <person name="Barrangou R."/>
            <person name="Klaenhammer T.R."/>
            <person name="Caufield P.W."/>
            <person name="Cui Y."/>
            <person name="Zhang H."/>
            <person name="O'Toole P.W."/>
        </authorList>
    </citation>
    <scope>NUCLEOTIDE SEQUENCE [LARGE SCALE GENOMIC DNA]</scope>
    <source>
        <strain evidence="2 3">DSM 16381</strain>
    </source>
</reference>
<dbReference type="InterPro" id="IPR008972">
    <property type="entry name" value="Cupredoxin"/>
</dbReference>
<proteinExistence type="predicted"/>
<dbReference type="STRING" id="1423753.FD28_GL001189"/>
<dbReference type="Gene3D" id="2.60.40.420">
    <property type="entry name" value="Cupredoxins - blue copper proteins"/>
    <property type="match status" value="1"/>
</dbReference>
<gene>
    <name evidence="2" type="ORF">FD28_GL001189</name>
</gene>
<name>A0A0R1UK82_9LACO</name>
<dbReference type="RefSeq" id="WP_057735034.1">
    <property type="nucleotide sequence ID" value="NZ_AZFS01000064.1"/>
</dbReference>
<accession>A0A0R1UK82</accession>
<evidence type="ECO:0000259" key="1">
    <source>
        <dbReference type="Pfam" id="PF13473"/>
    </source>
</evidence>
<evidence type="ECO:0000313" key="3">
    <source>
        <dbReference type="Proteomes" id="UP000051580"/>
    </source>
</evidence>
<dbReference type="EMBL" id="AZFS01000064">
    <property type="protein sequence ID" value="KRL93316.1"/>
    <property type="molecule type" value="Genomic_DNA"/>
</dbReference>
<dbReference type="InterPro" id="IPR028096">
    <property type="entry name" value="EfeO_Cupredoxin"/>
</dbReference>
<sequence>MAKVENTQHVEIMVDGGYHPNTVTLKQGVPATLTFNRISDAGCLDQVQIPDFNVFTDLPLGDPQAVTIDTTTAGEHTFSCGMNMAHGKIVVAP</sequence>
<evidence type="ECO:0000313" key="2">
    <source>
        <dbReference type="EMBL" id="KRL93316.1"/>
    </source>
</evidence>